<evidence type="ECO:0000256" key="2">
    <source>
        <dbReference type="ARBA" id="ARBA00011975"/>
    </source>
</evidence>
<feature type="region of interest" description="Disordered" evidence="10">
    <location>
        <begin position="1329"/>
        <end position="1571"/>
    </location>
</feature>
<evidence type="ECO:0000256" key="6">
    <source>
        <dbReference type="ARBA" id="ARBA00023125"/>
    </source>
</evidence>
<evidence type="ECO:0000256" key="7">
    <source>
        <dbReference type="ARBA" id="ARBA00023242"/>
    </source>
</evidence>
<dbReference type="GO" id="GO:0003886">
    <property type="term" value="F:DNA (cytosine-5-)-methyltransferase activity"/>
    <property type="evidence" value="ECO:0007669"/>
    <property type="project" value="UniProtKB-EC"/>
</dbReference>
<feature type="compositionally biased region" description="Polar residues" evidence="10">
    <location>
        <begin position="1476"/>
        <end position="1495"/>
    </location>
</feature>
<feature type="coiled-coil region" evidence="9">
    <location>
        <begin position="1276"/>
        <end position="1324"/>
    </location>
</feature>
<dbReference type="EC" id="2.1.1.37" evidence="2"/>
<dbReference type="PANTHER" id="PTHR10629">
    <property type="entry name" value="CYTOSINE-SPECIFIC METHYLTRANSFERASE"/>
    <property type="match status" value="1"/>
</dbReference>
<comment type="caution">
    <text evidence="8">Lacks conserved residue(s) required for the propagation of feature annotation.</text>
</comment>
<comment type="caution">
    <text evidence="12">The sequence shown here is derived from an EMBL/GenBank/DDBJ whole genome shotgun (WGS) entry which is preliminary data.</text>
</comment>
<dbReference type="GO" id="GO:0032259">
    <property type="term" value="P:methylation"/>
    <property type="evidence" value="ECO:0007669"/>
    <property type="project" value="UniProtKB-KW"/>
</dbReference>
<dbReference type="GO" id="GO:0044027">
    <property type="term" value="P:negative regulation of gene expression via chromosomal CpG island methylation"/>
    <property type="evidence" value="ECO:0007669"/>
    <property type="project" value="TreeGrafter"/>
</dbReference>
<keyword evidence="6" id="KW-0238">DNA-binding</keyword>
<keyword evidence="13" id="KW-1185">Reference proteome</keyword>
<evidence type="ECO:0000256" key="4">
    <source>
        <dbReference type="ARBA" id="ARBA00022679"/>
    </source>
</evidence>
<dbReference type="InterPro" id="IPR001025">
    <property type="entry name" value="BAH_dom"/>
</dbReference>
<accession>A0AAD5WZL5</accession>
<dbReference type="InterPro" id="IPR050390">
    <property type="entry name" value="C5-Methyltransferase"/>
</dbReference>
<keyword evidence="9" id="KW-0175">Coiled coil</keyword>
<dbReference type="GO" id="GO:0003677">
    <property type="term" value="F:DNA binding"/>
    <property type="evidence" value="ECO:0007669"/>
    <property type="project" value="UniProtKB-KW"/>
</dbReference>
<dbReference type="GO" id="GO:0003682">
    <property type="term" value="F:chromatin binding"/>
    <property type="evidence" value="ECO:0007669"/>
    <property type="project" value="InterPro"/>
</dbReference>
<name>A0AAD5WZL5_9FUNG</name>
<comment type="subcellular location">
    <subcellularLocation>
        <location evidence="1">Nucleus</location>
    </subcellularLocation>
</comment>
<organism evidence="12 13">
    <name type="scientific">Rhizophlyctis rosea</name>
    <dbReference type="NCBI Taxonomy" id="64517"/>
    <lineage>
        <taxon>Eukaryota</taxon>
        <taxon>Fungi</taxon>
        <taxon>Fungi incertae sedis</taxon>
        <taxon>Chytridiomycota</taxon>
        <taxon>Chytridiomycota incertae sedis</taxon>
        <taxon>Chytridiomycetes</taxon>
        <taxon>Rhizophlyctidales</taxon>
        <taxon>Rhizophlyctidaceae</taxon>
        <taxon>Rhizophlyctis</taxon>
    </lineage>
</organism>
<feature type="domain" description="BAH" evidence="11">
    <location>
        <begin position="616"/>
        <end position="755"/>
    </location>
</feature>
<dbReference type="GO" id="GO:0005634">
    <property type="term" value="C:nucleus"/>
    <property type="evidence" value="ECO:0007669"/>
    <property type="project" value="UniProtKB-SubCell"/>
</dbReference>
<evidence type="ECO:0000256" key="1">
    <source>
        <dbReference type="ARBA" id="ARBA00004123"/>
    </source>
</evidence>
<evidence type="ECO:0000256" key="5">
    <source>
        <dbReference type="ARBA" id="ARBA00022691"/>
    </source>
</evidence>
<feature type="compositionally biased region" description="Basic and acidic residues" evidence="10">
    <location>
        <begin position="22"/>
        <end position="34"/>
    </location>
</feature>
<feature type="compositionally biased region" description="Basic and acidic residues" evidence="10">
    <location>
        <begin position="1522"/>
        <end position="1535"/>
    </location>
</feature>
<evidence type="ECO:0000256" key="8">
    <source>
        <dbReference type="PROSITE-ProRule" id="PRU01016"/>
    </source>
</evidence>
<keyword evidence="3 8" id="KW-0489">Methyltransferase</keyword>
<dbReference type="PRINTS" id="PR00105">
    <property type="entry name" value="C5METTRFRASE"/>
</dbReference>
<evidence type="ECO:0000259" key="11">
    <source>
        <dbReference type="PROSITE" id="PS51038"/>
    </source>
</evidence>
<dbReference type="Pfam" id="PF00145">
    <property type="entry name" value="DNA_methylase"/>
    <property type="match status" value="1"/>
</dbReference>
<dbReference type="Gene3D" id="2.30.30.490">
    <property type="match status" value="1"/>
</dbReference>
<dbReference type="PANTHER" id="PTHR10629:SF52">
    <property type="entry name" value="DNA (CYTOSINE-5)-METHYLTRANSFERASE 1"/>
    <property type="match status" value="1"/>
</dbReference>
<feature type="compositionally biased region" description="Gly residues" evidence="10">
    <location>
        <begin position="1558"/>
        <end position="1567"/>
    </location>
</feature>
<feature type="compositionally biased region" description="Acidic residues" evidence="10">
    <location>
        <begin position="1410"/>
        <end position="1419"/>
    </location>
</feature>
<feature type="region of interest" description="Disordered" evidence="10">
    <location>
        <begin position="1"/>
        <end position="103"/>
    </location>
</feature>
<dbReference type="InterPro" id="IPR001525">
    <property type="entry name" value="C5_MeTfrase"/>
</dbReference>
<evidence type="ECO:0000313" key="13">
    <source>
        <dbReference type="Proteomes" id="UP001212841"/>
    </source>
</evidence>
<dbReference type="InterPro" id="IPR031303">
    <property type="entry name" value="C5_meth_CS"/>
</dbReference>
<dbReference type="InterPro" id="IPR043151">
    <property type="entry name" value="BAH_sf"/>
</dbReference>
<evidence type="ECO:0000313" key="12">
    <source>
        <dbReference type="EMBL" id="KAJ3048254.1"/>
    </source>
</evidence>
<feature type="compositionally biased region" description="Basic residues" evidence="10">
    <location>
        <begin position="1511"/>
        <end position="1521"/>
    </location>
</feature>
<feature type="compositionally biased region" description="Low complexity" evidence="10">
    <location>
        <begin position="59"/>
        <end position="92"/>
    </location>
</feature>
<reference evidence="12" key="1">
    <citation type="submission" date="2020-05" db="EMBL/GenBank/DDBJ databases">
        <title>Phylogenomic resolution of chytrid fungi.</title>
        <authorList>
            <person name="Stajich J.E."/>
            <person name="Amses K."/>
            <person name="Simmons R."/>
            <person name="Seto K."/>
            <person name="Myers J."/>
            <person name="Bonds A."/>
            <person name="Quandt C.A."/>
            <person name="Barry K."/>
            <person name="Liu P."/>
            <person name="Grigoriev I."/>
            <person name="Longcore J.E."/>
            <person name="James T.Y."/>
        </authorList>
    </citation>
    <scope>NUCLEOTIDE SEQUENCE</scope>
    <source>
        <strain evidence="12">JEL0318</strain>
    </source>
</reference>
<dbReference type="EMBL" id="JADGJD010000823">
    <property type="protein sequence ID" value="KAJ3048254.1"/>
    <property type="molecule type" value="Genomic_DNA"/>
</dbReference>
<dbReference type="PROSITE" id="PS00095">
    <property type="entry name" value="C5_MTASE_2"/>
    <property type="match status" value="1"/>
</dbReference>
<protein>
    <recommendedName>
        <fullName evidence="2">DNA (cytosine-5-)-methyltransferase</fullName>
        <ecNumber evidence="2">2.1.1.37</ecNumber>
    </recommendedName>
</protein>
<evidence type="ECO:0000256" key="10">
    <source>
        <dbReference type="SAM" id="MobiDB-lite"/>
    </source>
</evidence>
<sequence>MSLLEASLMDLKRRLSGQSDDPIEHPSKKLRSVDDSGDVADLQIIGVEESSASNCADLGSGSSTNDGNPGNGSSPNGSSSGNGSSPNGSNSGTASLPNGGNSGNGSAVYPPVVISLLDDENEAISVVEDAAGSNGLNGRESVPELDQSTQAVSEDAGSSSAVVVEQPDGEIFESNHVVDGENAHTLNGLDAGTIVINNADLPDLGTDETGCTTLANGGDVLPVEKDESVEVHAAPFGSAPRKRHNSKTASADVEVEVPRTNVLNRLICNDNNHAPGPYFCNKPHKLIDPDTLELTHEDIDEINDYEPPVAKIGVQFYEFRLDHYAIVDFHQFILDELQPTFFKKVRKGYWAVGTLRHADQSWTMKRYFRFSKFELNTMKDPHPDVDFWIYPEYVEPMTSNPRRRHMNGKQFCVRLGKPRIDYVHFHENLMNKCLLTTRLVTWLHKQWTADFTIDRLNGREEGRFLHWMDQQAKYTYDPFEIDEDESEDSEDDQPFKSVVREYCLKKTVDESSEMDEQKVPPGKDEQKHKVVDIYLSPLVNDIFEPDAKAAGATIKLLKGLEGLKPPDFANRRKQVPIPDHIRRQRRDIYDDFECVGEPVSTRGKITYYGAFRLRGKTYKIGDDVLVETPENERGAAWDTKQTEASVCRIAKIWWGKDEDGAPVGWVKVYWYYYQNHTLYGDVYKKRGFDFREVTYTGHKDDLYASMVLSHANVFDKVKKVKRWNDFWCQNFQDDVNELIRPYKPTRALEPFQKYQLQSGDVVALEPVQRNHNGISEVWEIVDLEKEEDGVVVKALGRRMYWRRGVDVEDGVARGEKNEFVRSCEEVEIKQFWERWEDREGFQIFMEFVGQKMGVEGLPREKLPMHLQHFLSEAGAVAFFRHEWNMETKELISITDATERESLQKRFPSLEGVHEMDATPLAAFELFAGTGGSSLGLEMSGATHSRWALDNNEVPLKMNAKNRLHKDKPFTVLVEEASEGLHKASNGDEAYPKPVGVDSVDPDRSTRLIDFTGRTHRNRLQYLVCLSWVHYLKPEYVFIENVFNIVTFRDGRFDKNKSAKDGRGVKFVAKVIFALRQMGYAVKVFALGGRQHGLAQKRDRVIMMAVREGSPIPAVPAVTHYGGIAMRRGIMDKPSGKKHIKEGQSKANIVGKKDAWGEDLENLSYGDVDGKRIKEPSISGERRLERTYKRYKRHEPIRTILTTAKDEAGLHYEENRGFSIRERGLLQSFPPWYDFFGPGDQRQKAIGNAVPPALGFAIGVSIRMARRRGFDLNEAEAENMEVHVDLEKDTYEEAEDLEEVVEEVVEEVEDEAEEEEEDVIMEEVIEVRKRGRPRRSGNGSLGGDLDMTPVRSPRGRGKRVYVSEEEEEVVVVQRTTSRQSRRSVRSQEEVVEDSTPRGSGRARRTKRVFVEEEEEDDEVIEAPTKASGSRWSLRGRADIDEQDATTPLRSGRAGRTQKPVFDEEAGGSSGSRARRSQVNGKETRSNSVISIASNPADQRPVPTPPRWTPVKAKARRIAGGKRKSNESGGKGKEKKPVISLLSEDEDNGLEDNFVDSSAGRGGGYGGGSHSRAIASSQKLGGIEFYTFGQQEDVTMRDADGEWVEV</sequence>
<dbReference type="SUPFAM" id="SSF53335">
    <property type="entry name" value="S-adenosyl-L-methionine-dependent methyltransferases"/>
    <property type="match status" value="1"/>
</dbReference>
<dbReference type="Gene3D" id="3.40.50.150">
    <property type="entry name" value="Vaccinia Virus protein VP39"/>
    <property type="match status" value="1"/>
</dbReference>
<keyword evidence="4 8" id="KW-0808">Transferase</keyword>
<keyword evidence="5 8" id="KW-0949">S-adenosyl-L-methionine</keyword>
<comment type="similarity">
    <text evidence="8">Belongs to the class I-like SAM-binding methyltransferase superfamily. C5-methyltransferase family.</text>
</comment>
<gene>
    <name evidence="12" type="ORF">HK097_010739</name>
</gene>
<dbReference type="PROSITE" id="PS51038">
    <property type="entry name" value="BAH"/>
    <property type="match status" value="1"/>
</dbReference>
<dbReference type="InterPro" id="IPR029063">
    <property type="entry name" value="SAM-dependent_MTases_sf"/>
</dbReference>
<feature type="compositionally biased region" description="Acidic residues" evidence="10">
    <location>
        <begin position="1541"/>
        <end position="1552"/>
    </location>
</feature>
<proteinExistence type="inferred from homology"/>
<evidence type="ECO:0000256" key="3">
    <source>
        <dbReference type="ARBA" id="ARBA00022603"/>
    </source>
</evidence>
<evidence type="ECO:0000256" key="9">
    <source>
        <dbReference type="SAM" id="Coils"/>
    </source>
</evidence>
<keyword evidence="7" id="KW-0539">Nucleus</keyword>
<dbReference type="Gene3D" id="3.90.120.10">
    <property type="entry name" value="DNA Methylase, subunit A, domain 2"/>
    <property type="match status" value="1"/>
</dbReference>
<dbReference type="PROSITE" id="PS51679">
    <property type="entry name" value="SAM_MT_C5"/>
    <property type="match status" value="1"/>
</dbReference>
<dbReference type="Proteomes" id="UP001212841">
    <property type="component" value="Unassembled WGS sequence"/>
</dbReference>